<dbReference type="eggNOG" id="KOG1515">
    <property type="taxonomic scope" value="Eukaryota"/>
</dbReference>
<feature type="domain" description="Alpha/beta hydrolase fold-3" evidence="3">
    <location>
        <begin position="80"/>
        <end position="280"/>
    </location>
</feature>
<dbReference type="SUPFAM" id="SSF53474">
    <property type="entry name" value="alpha/beta-Hydrolases"/>
    <property type="match status" value="1"/>
</dbReference>
<comment type="similarity">
    <text evidence="1">Belongs to the 'GDXG' lipolytic enzyme family.</text>
</comment>
<dbReference type="AlphaFoldDB" id="A0A1S3C9R7"/>
<dbReference type="Gene3D" id="3.40.50.1820">
    <property type="entry name" value="alpha/beta hydrolase"/>
    <property type="match status" value="1"/>
</dbReference>
<dbReference type="PANTHER" id="PTHR23024">
    <property type="entry name" value="ARYLACETAMIDE DEACETYLASE"/>
    <property type="match status" value="1"/>
</dbReference>
<dbReference type="RefSeq" id="XP_008459211.2">
    <property type="nucleotide sequence ID" value="XM_008460989.3"/>
</dbReference>
<proteinExistence type="inferred from homology"/>
<dbReference type="GO" id="GO:0016787">
    <property type="term" value="F:hydrolase activity"/>
    <property type="evidence" value="ECO:0007669"/>
    <property type="project" value="InterPro"/>
</dbReference>
<dbReference type="InParanoid" id="A0A1S3C9R7"/>
<dbReference type="PANTHER" id="PTHR23024:SF514">
    <property type="entry name" value="ALPHA_BETA HYDROLASE FOLD-3 DOMAIN-CONTAINING PROTEIN"/>
    <property type="match status" value="1"/>
</dbReference>
<feature type="active site" evidence="2">
    <location>
        <position position="168"/>
    </location>
</feature>
<sequence length="303" mass="33742">MASSTNKNNEVAFDLFPFLRVYSDGRVQRLMITSDFVPADADDPKSPFRSKDVTISTDPAVSARVFIPSSADPNQKLPLLLYVHGGAFCIESAFNLQYHQHVGSLAAEANAVAVSVEYRLAPEHPIPACYDDCWDALRWVAAHVNRDGLEPWLNTYVDFNRICLAGDSAGANICHYLAARASSSSEELGGAKVVAMALIHPFFGDGREDRLWKYLCSETRLVRPTKEELAKMGCKRVKIFLAENDFLKFGGRNYDEDLKRSGWNGVVETVEHGGENHVFHLKNPESENAVDLLEKLAFFINLD</sequence>
<evidence type="ECO:0000256" key="1">
    <source>
        <dbReference type="ARBA" id="ARBA00010515"/>
    </source>
</evidence>
<dbReference type="InterPro" id="IPR033140">
    <property type="entry name" value="Lipase_GDXG_put_SER_AS"/>
</dbReference>
<dbReference type="Proteomes" id="UP001652600">
    <property type="component" value="Chromosome 11"/>
</dbReference>
<dbReference type="InterPro" id="IPR029058">
    <property type="entry name" value="AB_hydrolase_fold"/>
</dbReference>
<dbReference type="PROSITE" id="PS01174">
    <property type="entry name" value="LIPASE_GDXG_SER"/>
    <property type="match status" value="1"/>
</dbReference>
<evidence type="ECO:0000256" key="2">
    <source>
        <dbReference type="PROSITE-ProRule" id="PRU10038"/>
    </source>
</evidence>
<gene>
    <name evidence="5" type="primary">LOC103498401</name>
</gene>
<protein>
    <submittedName>
        <fullName evidence="5">2-hydroxyisoflavanone dehydratase-like</fullName>
    </submittedName>
</protein>
<evidence type="ECO:0000313" key="5">
    <source>
        <dbReference type="RefSeq" id="XP_008459211.2"/>
    </source>
</evidence>
<keyword evidence="4" id="KW-1185">Reference proteome</keyword>
<organism evidence="4 5">
    <name type="scientific">Cucumis melo</name>
    <name type="common">Muskmelon</name>
    <dbReference type="NCBI Taxonomy" id="3656"/>
    <lineage>
        <taxon>Eukaryota</taxon>
        <taxon>Viridiplantae</taxon>
        <taxon>Streptophyta</taxon>
        <taxon>Embryophyta</taxon>
        <taxon>Tracheophyta</taxon>
        <taxon>Spermatophyta</taxon>
        <taxon>Magnoliopsida</taxon>
        <taxon>eudicotyledons</taxon>
        <taxon>Gunneridae</taxon>
        <taxon>Pentapetalae</taxon>
        <taxon>rosids</taxon>
        <taxon>fabids</taxon>
        <taxon>Cucurbitales</taxon>
        <taxon>Cucurbitaceae</taxon>
        <taxon>Benincaseae</taxon>
        <taxon>Cucumis</taxon>
    </lineage>
</organism>
<dbReference type="InterPro" id="IPR050466">
    <property type="entry name" value="Carboxylest/Gibb_receptor"/>
</dbReference>
<evidence type="ECO:0000313" key="4">
    <source>
        <dbReference type="Proteomes" id="UP001652600"/>
    </source>
</evidence>
<reference evidence="5" key="1">
    <citation type="submission" date="2025-08" db="UniProtKB">
        <authorList>
            <consortium name="RefSeq"/>
        </authorList>
    </citation>
    <scope>IDENTIFICATION</scope>
    <source>
        <tissue evidence="5">Stem</tissue>
    </source>
</reference>
<accession>A0A1S3C9R7</accession>
<dbReference type="KEGG" id="cmo:103498401"/>
<name>A0A1S3C9R7_CUCME</name>
<dbReference type="InterPro" id="IPR013094">
    <property type="entry name" value="AB_hydrolase_3"/>
</dbReference>
<evidence type="ECO:0000259" key="3">
    <source>
        <dbReference type="Pfam" id="PF07859"/>
    </source>
</evidence>
<dbReference type="Gramene" id="MELO3C021904.2.1">
    <property type="protein sequence ID" value="MELO3C021904.2.1"/>
    <property type="gene ID" value="MELO3C021904.2"/>
</dbReference>
<dbReference type="Pfam" id="PF07859">
    <property type="entry name" value="Abhydrolase_3"/>
    <property type="match status" value="1"/>
</dbReference>
<dbReference type="GeneID" id="103498401"/>